<dbReference type="InterPro" id="IPR050357">
    <property type="entry name" value="Arrestin_domain-protein"/>
</dbReference>
<comment type="caution">
    <text evidence="2">The sequence shown here is derived from an EMBL/GenBank/DDBJ whole genome shotgun (WGS) entry which is preliminary data.</text>
</comment>
<evidence type="ECO:0000259" key="1">
    <source>
        <dbReference type="SMART" id="SM01017"/>
    </source>
</evidence>
<dbReference type="GO" id="GO:0030674">
    <property type="term" value="F:protein-macromolecule adaptor activity"/>
    <property type="evidence" value="ECO:0007669"/>
    <property type="project" value="TreeGrafter"/>
</dbReference>
<dbReference type="InterPro" id="IPR011021">
    <property type="entry name" value="Arrestin-like_N"/>
</dbReference>
<evidence type="ECO:0000313" key="3">
    <source>
        <dbReference type="Proteomes" id="UP000193498"/>
    </source>
</evidence>
<protein>
    <recommendedName>
        <fullName evidence="1">Arrestin C-terminal-like domain-containing protein</fullName>
    </recommendedName>
</protein>
<dbReference type="InParanoid" id="A0A1Y1XZR2"/>
<organism evidence="2 3">
    <name type="scientific">Basidiobolus meristosporus CBS 931.73</name>
    <dbReference type="NCBI Taxonomy" id="1314790"/>
    <lineage>
        <taxon>Eukaryota</taxon>
        <taxon>Fungi</taxon>
        <taxon>Fungi incertae sedis</taxon>
        <taxon>Zoopagomycota</taxon>
        <taxon>Entomophthoromycotina</taxon>
        <taxon>Basidiobolomycetes</taxon>
        <taxon>Basidiobolales</taxon>
        <taxon>Basidiobolaceae</taxon>
        <taxon>Basidiobolus</taxon>
    </lineage>
</organism>
<dbReference type="Pfam" id="PF02752">
    <property type="entry name" value="Arrestin_C"/>
    <property type="match status" value="1"/>
</dbReference>
<dbReference type="GO" id="GO:0005886">
    <property type="term" value="C:plasma membrane"/>
    <property type="evidence" value="ECO:0007669"/>
    <property type="project" value="TreeGrafter"/>
</dbReference>
<dbReference type="SUPFAM" id="SSF81296">
    <property type="entry name" value="E set domains"/>
    <property type="match status" value="1"/>
</dbReference>
<gene>
    <name evidence="2" type="ORF">K493DRAFT_355886</name>
</gene>
<reference evidence="2 3" key="1">
    <citation type="submission" date="2016-07" db="EMBL/GenBank/DDBJ databases">
        <title>Pervasive Adenine N6-methylation of Active Genes in Fungi.</title>
        <authorList>
            <consortium name="DOE Joint Genome Institute"/>
            <person name="Mondo S.J."/>
            <person name="Dannebaum R.O."/>
            <person name="Kuo R.C."/>
            <person name="Labutti K."/>
            <person name="Haridas S."/>
            <person name="Kuo A."/>
            <person name="Salamov A."/>
            <person name="Ahrendt S.R."/>
            <person name="Lipzen A."/>
            <person name="Sullivan W."/>
            <person name="Andreopoulos W.B."/>
            <person name="Clum A."/>
            <person name="Lindquist E."/>
            <person name="Daum C."/>
            <person name="Ramamoorthy G.K."/>
            <person name="Gryganskyi A."/>
            <person name="Culley D."/>
            <person name="Magnuson J.K."/>
            <person name="James T.Y."/>
            <person name="O'Malley M.A."/>
            <person name="Stajich J.E."/>
            <person name="Spatafora J.W."/>
            <person name="Visel A."/>
            <person name="Grigoriev I.V."/>
        </authorList>
    </citation>
    <scope>NUCLEOTIDE SEQUENCE [LARGE SCALE GENOMIC DNA]</scope>
    <source>
        <strain evidence="2 3">CBS 931.73</strain>
    </source>
</reference>
<accession>A0A1Y1XZR2</accession>
<keyword evidence="3" id="KW-1185">Reference proteome</keyword>
<dbReference type="Proteomes" id="UP000193498">
    <property type="component" value="Unassembled WGS sequence"/>
</dbReference>
<dbReference type="InterPro" id="IPR011022">
    <property type="entry name" value="Arrestin_C-like"/>
</dbReference>
<dbReference type="STRING" id="1314790.A0A1Y1XZR2"/>
<evidence type="ECO:0000313" key="2">
    <source>
        <dbReference type="EMBL" id="ORX91231.1"/>
    </source>
</evidence>
<dbReference type="PANTHER" id="PTHR11188">
    <property type="entry name" value="ARRESTIN DOMAIN CONTAINING PROTEIN"/>
    <property type="match status" value="1"/>
</dbReference>
<dbReference type="AlphaFoldDB" id="A0A1Y1XZR2"/>
<dbReference type="GO" id="GO:0005829">
    <property type="term" value="C:cytosol"/>
    <property type="evidence" value="ECO:0007669"/>
    <property type="project" value="TreeGrafter"/>
</dbReference>
<dbReference type="EMBL" id="MCFE01000336">
    <property type="protein sequence ID" value="ORX91231.1"/>
    <property type="molecule type" value="Genomic_DNA"/>
</dbReference>
<dbReference type="Gene3D" id="2.60.40.640">
    <property type="match status" value="2"/>
</dbReference>
<dbReference type="InterPro" id="IPR014752">
    <property type="entry name" value="Arrestin-like_C"/>
</dbReference>
<dbReference type="Pfam" id="PF00339">
    <property type="entry name" value="Arrestin_N"/>
    <property type="match status" value="1"/>
</dbReference>
<proteinExistence type="predicted"/>
<dbReference type="GO" id="GO:0070086">
    <property type="term" value="P:ubiquitin-dependent endocytosis"/>
    <property type="evidence" value="ECO:0007669"/>
    <property type="project" value="TreeGrafter"/>
</dbReference>
<dbReference type="SMART" id="SM01017">
    <property type="entry name" value="Arrestin_C"/>
    <property type="match status" value="1"/>
</dbReference>
<dbReference type="PANTHER" id="PTHR11188:SF17">
    <property type="entry name" value="FI21816P1"/>
    <property type="match status" value="1"/>
</dbReference>
<dbReference type="GO" id="GO:0031625">
    <property type="term" value="F:ubiquitin protein ligase binding"/>
    <property type="evidence" value="ECO:0007669"/>
    <property type="project" value="TreeGrafter"/>
</dbReference>
<feature type="domain" description="Arrestin C-terminal-like" evidence="1">
    <location>
        <begin position="165"/>
        <end position="299"/>
    </location>
</feature>
<dbReference type="OrthoDB" id="2333384at2759"/>
<sequence>MAPGVEVLLSEDQVFLQGHPAEAEEVVLGGKVVVDLSEETKIKSLSVKLTGKSKVSWKYTYNGETQFSHAKRNIVKIHKPLLPQTNKHYTLSPGKHEFNFELPFEGAFPETVHVKNGYVQYMLNVVMDRPFPRKKSTCSREIQIIRSSFHRSDFHLEPINIYDVWNGRIPYEITLPVKSFGPGDVIPVNIKHSPKDEGISLNRVDCHLIESITYRKPETSLFTVERRTLRLLTDAERFHGVLEKNLQLPIPTKSNIHIGCCTELIKIQHKLKMHFKVDLDEGEESFSVEFPIIIMSASNHDLHQILPVYTSEQPTNPYARRMSLPPSYEHINLMATTP</sequence>
<name>A0A1Y1XZR2_9FUNG</name>
<dbReference type="InterPro" id="IPR014756">
    <property type="entry name" value="Ig_E-set"/>
</dbReference>